<protein>
    <submittedName>
        <fullName evidence="1">Uncharacterized protein</fullName>
    </submittedName>
</protein>
<dbReference type="RefSeq" id="WP_006254353.1">
    <property type="nucleotide sequence ID" value="NZ_GG700642.1"/>
</dbReference>
<sequence>MFVSLGIIPFDSISDAIDGFEVAFEYDSLKFKCQSFSSYERERLVKLLTACKAMLTIENRFNEFVRFYKIDCSTKILWDNTTWKVQVKDFRNRIKVLSGSYFGIQNSISLHNEKPYCAQTMIAQLQQMLSEAQTIWGIDNFNWMYYREVKIISKERRFNKYAPCGDYYDIYSGNRSFD</sequence>
<proteinExistence type="predicted"/>
<dbReference type="AlphaFoldDB" id="C9LEF3"/>
<accession>C9LEF3</accession>
<evidence type="ECO:0000313" key="1">
    <source>
        <dbReference type="EMBL" id="EEX72540.1"/>
    </source>
</evidence>
<comment type="caution">
    <text evidence="1">The sequence shown here is derived from an EMBL/GenBank/DDBJ whole genome shotgun (WGS) entry which is preliminary data.</text>
</comment>
<dbReference type="STRING" id="626522.GCWU000325_00579"/>
<keyword evidence="2" id="KW-1185">Reference proteome</keyword>
<dbReference type="GeneID" id="84575796"/>
<evidence type="ECO:0000313" key="2">
    <source>
        <dbReference type="Proteomes" id="UP000003460"/>
    </source>
</evidence>
<reference evidence="1" key="1">
    <citation type="submission" date="2009-09" db="EMBL/GenBank/DDBJ databases">
        <authorList>
            <person name="Weinstock G."/>
            <person name="Sodergren E."/>
            <person name="Clifton S."/>
            <person name="Fulton L."/>
            <person name="Fulton B."/>
            <person name="Courtney L."/>
            <person name="Fronick C."/>
            <person name="Harrison M."/>
            <person name="Strong C."/>
            <person name="Farmer C."/>
            <person name="Delahaunty K."/>
            <person name="Markovic C."/>
            <person name="Hall O."/>
            <person name="Minx P."/>
            <person name="Tomlinson C."/>
            <person name="Mitreva M."/>
            <person name="Nelson J."/>
            <person name="Hou S."/>
            <person name="Wollam A."/>
            <person name="Pepin K.H."/>
            <person name="Johnson M."/>
            <person name="Bhonagiri V."/>
            <person name="Nash W.E."/>
            <person name="Warren W."/>
            <person name="Chinwalla A."/>
            <person name="Mardis E.R."/>
            <person name="Wilson R.K."/>
        </authorList>
    </citation>
    <scope>NUCLEOTIDE SEQUENCE [LARGE SCALE GENOMIC DNA]</scope>
    <source>
        <strain evidence="1">ATCC 51259</strain>
    </source>
</reference>
<dbReference type="Proteomes" id="UP000003460">
    <property type="component" value="Unassembled WGS sequence"/>
</dbReference>
<gene>
    <name evidence="1" type="ORF">GCWU000325_00579</name>
</gene>
<name>C9LEF3_9BACT</name>
<dbReference type="EMBL" id="ACIJ02000015">
    <property type="protein sequence ID" value="EEX72540.1"/>
    <property type="molecule type" value="Genomic_DNA"/>
</dbReference>
<dbReference type="HOGENOM" id="CLU_1509309_0_0_10"/>
<organism evidence="1 2">
    <name type="scientific">Alloprevotella tannerae ATCC 51259</name>
    <dbReference type="NCBI Taxonomy" id="626522"/>
    <lineage>
        <taxon>Bacteria</taxon>
        <taxon>Pseudomonadati</taxon>
        <taxon>Bacteroidota</taxon>
        <taxon>Bacteroidia</taxon>
        <taxon>Bacteroidales</taxon>
        <taxon>Prevotellaceae</taxon>
        <taxon>Alloprevotella</taxon>
    </lineage>
</organism>